<evidence type="ECO:0000313" key="4">
    <source>
        <dbReference type="EMBL" id="QQO07439.1"/>
    </source>
</evidence>
<dbReference type="AlphaFoldDB" id="A0A7T7XJ86"/>
<dbReference type="GO" id="GO:0005524">
    <property type="term" value="F:ATP binding"/>
    <property type="evidence" value="ECO:0007669"/>
    <property type="project" value="UniProtKB-KW"/>
</dbReference>
<keyword evidence="5" id="KW-1185">Reference proteome</keyword>
<dbReference type="PANTHER" id="PTHR24220:SF692">
    <property type="entry name" value="ABC TRANSPORTER DOMAIN-CONTAINING PROTEIN"/>
    <property type="match status" value="1"/>
</dbReference>
<dbReference type="PROSITE" id="PS00211">
    <property type="entry name" value="ABC_TRANSPORTER_1"/>
    <property type="match status" value="1"/>
</dbReference>
<dbReference type="KEGG" id="bhc:JFL75_10750"/>
<dbReference type="SUPFAM" id="SSF52540">
    <property type="entry name" value="P-loop containing nucleoside triphosphate hydrolases"/>
    <property type="match status" value="1"/>
</dbReference>
<dbReference type="InterPro" id="IPR027417">
    <property type="entry name" value="P-loop_NTPase"/>
</dbReference>
<organism evidence="4 5">
    <name type="scientific">Breznakiella homolactica</name>
    <dbReference type="NCBI Taxonomy" id="2798577"/>
    <lineage>
        <taxon>Bacteria</taxon>
        <taxon>Pseudomonadati</taxon>
        <taxon>Spirochaetota</taxon>
        <taxon>Spirochaetia</taxon>
        <taxon>Spirochaetales</taxon>
        <taxon>Breznakiellaceae</taxon>
        <taxon>Breznakiella</taxon>
    </lineage>
</organism>
<dbReference type="GO" id="GO:0022857">
    <property type="term" value="F:transmembrane transporter activity"/>
    <property type="evidence" value="ECO:0007669"/>
    <property type="project" value="TreeGrafter"/>
</dbReference>
<proteinExistence type="predicted"/>
<evidence type="ECO:0000259" key="3">
    <source>
        <dbReference type="PROSITE" id="PS50893"/>
    </source>
</evidence>
<dbReference type="InterPro" id="IPR015854">
    <property type="entry name" value="ABC_transpr_LolD-like"/>
</dbReference>
<dbReference type="GO" id="GO:0005886">
    <property type="term" value="C:plasma membrane"/>
    <property type="evidence" value="ECO:0007669"/>
    <property type="project" value="TreeGrafter"/>
</dbReference>
<sequence length="269" mass="30020">MIRITDLGMVFAQGTPDENTALESINLEINRGDFITVIGSNGAGKSTLFNALSGTYTPTRGTILLKNEEAGPERDITREPEFIRARYIGRIFQNPLLGTAGKMTLADNMMICHKKGYKGLRISLNTAMREYFREQLRILGMGLEDRLNDNVELFSGGQRQALTLLMTVMSRPALLLLDEHTAALDPRNAEIVMDLTMRFAAEYGLTVMMITHNMGHAIAYGSRLIMMDEGRILLDIGAGEKSRLTTESLVQRFRDIKKVSLQNDEMLLG</sequence>
<feature type="domain" description="ABC transporter" evidence="3">
    <location>
        <begin position="2"/>
        <end position="254"/>
    </location>
</feature>
<gene>
    <name evidence="4" type="ORF">JFL75_10750</name>
</gene>
<dbReference type="Gene3D" id="3.40.50.300">
    <property type="entry name" value="P-loop containing nucleotide triphosphate hydrolases"/>
    <property type="match status" value="1"/>
</dbReference>
<evidence type="ECO:0000256" key="1">
    <source>
        <dbReference type="ARBA" id="ARBA00022741"/>
    </source>
</evidence>
<dbReference type="Proteomes" id="UP000595917">
    <property type="component" value="Chromosome"/>
</dbReference>
<dbReference type="SMART" id="SM00382">
    <property type="entry name" value="AAA"/>
    <property type="match status" value="1"/>
</dbReference>
<dbReference type="Pfam" id="PF00005">
    <property type="entry name" value="ABC_tran"/>
    <property type="match status" value="1"/>
</dbReference>
<name>A0A7T7XJ86_9SPIR</name>
<accession>A0A7T7XJ86</accession>
<dbReference type="InterPro" id="IPR003593">
    <property type="entry name" value="AAA+_ATPase"/>
</dbReference>
<dbReference type="RefSeq" id="WP_215624744.1">
    <property type="nucleotide sequence ID" value="NZ_CP067089.2"/>
</dbReference>
<keyword evidence="1" id="KW-0547">Nucleotide-binding</keyword>
<reference evidence="4" key="1">
    <citation type="submission" date="2021-01" db="EMBL/GenBank/DDBJ databases">
        <title>Description of Breznakiella homolactica.</title>
        <authorList>
            <person name="Song Y."/>
            <person name="Brune A."/>
        </authorList>
    </citation>
    <scope>NUCLEOTIDE SEQUENCE</scope>
    <source>
        <strain evidence="4">RmG30</strain>
    </source>
</reference>
<protein>
    <submittedName>
        <fullName evidence="4">ATP-binding cassette domain-containing protein</fullName>
    </submittedName>
</protein>
<evidence type="ECO:0000313" key="5">
    <source>
        <dbReference type="Proteomes" id="UP000595917"/>
    </source>
</evidence>
<dbReference type="InterPro" id="IPR003439">
    <property type="entry name" value="ABC_transporter-like_ATP-bd"/>
</dbReference>
<dbReference type="PROSITE" id="PS50893">
    <property type="entry name" value="ABC_TRANSPORTER_2"/>
    <property type="match status" value="1"/>
</dbReference>
<dbReference type="PANTHER" id="PTHR24220">
    <property type="entry name" value="IMPORT ATP-BINDING PROTEIN"/>
    <property type="match status" value="1"/>
</dbReference>
<dbReference type="InterPro" id="IPR017871">
    <property type="entry name" value="ABC_transporter-like_CS"/>
</dbReference>
<dbReference type="EMBL" id="CP067089">
    <property type="protein sequence ID" value="QQO07439.1"/>
    <property type="molecule type" value="Genomic_DNA"/>
</dbReference>
<dbReference type="GO" id="GO:0016887">
    <property type="term" value="F:ATP hydrolysis activity"/>
    <property type="evidence" value="ECO:0007669"/>
    <property type="project" value="InterPro"/>
</dbReference>
<keyword evidence="2 4" id="KW-0067">ATP-binding</keyword>
<evidence type="ECO:0000256" key="2">
    <source>
        <dbReference type="ARBA" id="ARBA00022840"/>
    </source>
</evidence>